<accession>A0ABQ3D1S7</accession>
<reference evidence="4" key="1">
    <citation type="journal article" date="2019" name="Int. J. Syst. Evol. Microbiol.">
        <title>The Global Catalogue of Microorganisms (GCM) 10K type strain sequencing project: providing services to taxonomists for standard genome sequencing and annotation.</title>
        <authorList>
            <consortium name="The Broad Institute Genomics Platform"/>
            <consortium name="The Broad Institute Genome Sequencing Center for Infectious Disease"/>
            <person name="Wu L."/>
            <person name="Ma J."/>
        </authorList>
    </citation>
    <scope>NUCLEOTIDE SEQUENCE [LARGE SCALE GENOMIC DNA]</scope>
    <source>
        <strain evidence="4">JCM 4733</strain>
    </source>
</reference>
<dbReference type="Proteomes" id="UP000653644">
    <property type="component" value="Unassembled WGS sequence"/>
</dbReference>
<evidence type="ECO:0000259" key="2">
    <source>
        <dbReference type="Pfam" id="PF13592"/>
    </source>
</evidence>
<sequence>MRWEAAERFRQGDEDAVIAHELRVGVRLFAVLGRGLRKGLVAHGAPDQTWTLSRIATLVGHRFHESYTVQGMVALLKRHGWSARCPPAARPSATRTQWPAGGRRPRPIGRTAAALDAWLVFQDEAGFSMTPPTTRIWYRRRLSVAALACDRHGERSRLIYRPCPDARPDGRKSSSWKDYRDSVQTAHQQLGGPIVLVWGILNTHLTAGVRRYIADRDHGEGRPSAWW</sequence>
<protein>
    <recommendedName>
        <fullName evidence="2">Winged helix-turn helix domain-containing protein</fullName>
    </recommendedName>
</protein>
<proteinExistence type="predicted"/>
<comment type="caution">
    <text evidence="3">The sequence shown here is derived from an EMBL/GenBank/DDBJ whole genome shotgun (WGS) entry which is preliminary data.</text>
</comment>
<dbReference type="EMBL" id="BMVN01000034">
    <property type="protein sequence ID" value="GHA54263.1"/>
    <property type="molecule type" value="Genomic_DNA"/>
</dbReference>
<gene>
    <name evidence="3" type="ORF">GCM10010345_68600</name>
</gene>
<feature type="region of interest" description="Disordered" evidence="1">
    <location>
        <begin position="86"/>
        <end position="106"/>
    </location>
</feature>
<evidence type="ECO:0000313" key="3">
    <source>
        <dbReference type="EMBL" id="GHA54263.1"/>
    </source>
</evidence>
<evidence type="ECO:0000313" key="4">
    <source>
        <dbReference type="Proteomes" id="UP000653644"/>
    </source>
</evidence>
<evidence type="ECO:0000256" key="1">
    <source>
        <dbReference type="SAM" id="MobiDB-lite"/>
    </source>
</evidence>
<dbReference type="InterPro" id="IPR025959">
    <property type="entry name" value="Winged_HTH_dom"/>
</dbReference>
<organism evidence="3 4">
    <name type="scientific">Streptomyces canarius</name>
    <dbReference type="NCBI Taxonomy" id="285453"/>
    <lineage>
        <taxon>Bacteria</taxon>
        <taxon>Bacillati</taxon>
        <taxon>Actinomycetota</taxon>
        <taxon>Actinomycetes</taxon>
        <taxon>Kitasatosporales</taxon>
        <taxon>Streptomycetaceae</taxon>
        <taxon>Streptomyces</taxon>
    </lineage>
</organism>
<dbReference type="Pfam" id="PF13592">
    <property type="entry name" value="HTH_33"/>
    <property type="match status" value="1"/>
</dbReference>
<keyword evidence="4" id="KW-1185">Reference proteome</keyword>
<name>A0ABQ3D1S7_9ACTN</name>
<feature type="domain" description="Winged helix-turn helix" evidence="2">
    <location>
        <begin position="47"/>
        <end position="86"/>
    </location>
</feature>